<proteinExistence type="predicted"/>
<evidence type="ECO:0000313" key="2">
    <source>
        <dbReference type="EMBL" id="GAN02378.1"/>
    </source>
</evidence>
<evidence type="ECO:0000256" key="1">
    <source>
        <dbReference type="SAM" id="MobiDB-lite"/>
    </source>
</evidence>
<protein>
    <submittedName>
        <fullName evidence="2">Uncharacterized protein</fullName>
    </submittedName>
</protein>
<keyword evidence="3" id="KW-1185">Reference proteome</keyword>
<reference evidence="2" key="1">
    <citation type="submission" date="2014-09" db="EMBL/GenBank/DDBJ databases">
        <title>Draft genome sequence of an oleaginous Mucoromycotina fungus Mucor ambiguus NBRC6742.</title>
        <authorList>
            <person name="Takeda I."/>
            <person name="Yamane N."/>
            <person name="Morita T."/>
            <person name="Tamano K."/>
            <person name="Machida M."/>
            <person name="Baker S."/>
            <person name="Koike H."/>
        </authorList>
    </citation>
    <scope>NUCLEOTIDE SEQUENCE</scope>
    <source>
        <strain evidence="2">NBRC 6742</strain>
    </source>
</reference>
<name>A0A0C9MKJ7_9FUNG</name>
<dbReference type="Proteomes" id="UP000053815">
    <property type="component" value="Unassembled WGS sequence"/>
</dbReference>
<dbReference type="AlphaFoldDB" id="A0A0C9MKJ7"/>
<dbReference type="STRING" id="91626.A0A0C9MKJ7"/>
<dbReference type="EMBL" id="DF836310">
    <property type="protein sequence ID" value="GAN02378.1"/>
    <property type="molecule type" value="Genomic_DNA"/>
</dbReference>
<dbReference type="OrthoDB" id="2281769at2759"/>
<accession>A0A0C9MKJ7</accession>
<evidence type="ECO:0000313" key="3">
    <source>
        <dbReference type="Proteomes" id="UP000053815"/>
    </source>
</evidence>
<gene>
    <name evidence="2" type="ORF">MAM1_0021c01821</name>
</gene>
<feature type="region of interest" description="Disordered" evidence="1">
    <location>
        <begin position="1"/>
        <end position="36"/>
    </location>
</feature>
<sequence>MSSKRNHASNNGGSGYSNRNPNRGQNRDKSQRPPQKSYGKFASFVILDQMAINLDIYKKAEPSLSNETRAVQLLKRIFNDEDDSLFSRRIGNANQLLKMLEESRRTVSDSLEFRQEQKQLLDICVYDEGLRRIIEFAKAPPALRNTMLKIVSGLACYTRLDLALSWIFDRLSVWETSINDANKDREWKKWLLRLLKQASERYYKILIDSAADQYTYKQTLEMSPMILASIISFLDTMNSSDYLSTVVEILVYFSENYQNIFGQRFNDIIDLLVGWNMDPELSESKRATIVASYSKFSVFWAGYLPFAVELLNHFLTDMQTLIRELTSTRTPEAQAKQWTACASLLR</sequence>
<organism evidence="2">
    <name type="scientific">Mucor ambiguus</name>
    <dbReference type="NCBI Taxonomy" id="91626"/>
    <lineage>
        <taxon>Eukaryota</taxon>
        <taxon>Fungi</taxon>
        <taxon>Fungi incertae sedis</taxon>
        <taxon>Mucoromycota</taxon>
        <taxon>Mucoromycotina</taxon>
        <taxon>Mucoromycetes</taxon>
        <taxon>Mucorales</taxon>
        <taxon>Mucorineae</taxon>
        <taxon>Mucoraceae</taxon>
        <taxon>Mucor</taxon>
    </lineage>
</organism>